<dbReference type="OrthoDB" id="2221729at2"/>
<dbReference type="EMBL" id="FM204883">
    <property type="protein sequence ID" value="CAW92169.1"/>
    <property type="molecule type" value="Genomic_DNA"/>
</dbReference>
<dbReference type="RefSeq" id="WP_012678866.1">
    <property type="nucleotide sequence ID" value="NC_012471.1"/>
</dbReference>
<proteinExistence type="predicted"/>
<accession>C0MBX8</accession>
<dbReference type="KEGG" id="seu:SEQ_0173"/>
<dbReference type="HOGENOM" id="CLU_1947667_0_0_9"/>
<reference evidence="1 2" key="1">
    <citation type="journal article" date="2009" name="PLoS Pathog.">
        <title>Genomic evidence for the evolution of Streptococcus equi: host restriction, increased virulence, and genetic exchange with human pathogens.</title>
        <authorList>
            <person name="Holden M.T.G."/>
            <person name="Heather Z."/>
            <person name="Paillot R."/>
            <person name="Steward K.F."/>
            <person name="Webb K."/>
            <person name="Ainslie F."/>
            <person name="Jourdan T."/>
            <person name="Bason N.C."/>
            <person name="Holroyd N.E."/>
            <person name="Mungall K."/>
            <person name="Quail M.A."/>
            <person name="Sanders M."/>
            <person name="Simmonds M."/>
            <person name="Willey D."/>
            <person name="Brooks K."/>
            <person name="Aanensen D.M."/>
            <person name="Spratt B.G."/>
            <person name="Jolley K.A."/>
            <person name="Maiden M.C.J."/>
            <person name="Kehoe M."/>
            <person name="Chanter N."/>
            <person name="Bentley S.D."/>
            <person name="Robinson C."/>
            <person name="Maskell D.J."/>
            <person name="Parkhill J."/>
            <person name="Waller A.S."/>
        </authorList>
    </citation>
    <scope>NUCLEOTIDE SEQUENCE [LARGE SCALE GENOMIC DNA]</scope>
    <source>
        <strain evidence="1 2">4047</strain>
    </source>
</reference>
<dbReference type="AlphaFoldDB" id="C0MBX8"/>
<gene>
    <name evidence="1" type="ordered locus">SEQ_0173</name>
</gene>
<sequence>MVFDWGVIVIAFLTQQEFEDLGFDKVEDFAKLEKRAGHAVNLYCRNRYDHKDFKKELAFIQKAVKRAVAYQIAYLDESGVMTAEDKQSFAGISLGRTSISYTVGHGQGSQRKTLADRFNLCLDAENELLAVGLGYAGISYDR</sequence>
<evidence type="ECO:0000313" key="1">
    <source>
        <dbReference type="EMBL" id="CAW92169.1"/>
    </source>
</evidence>
<dbReference type="Proteomes" id="UP000001365">
    <property type="component" value="Chromosome"/>
</dbReference>
<organism evidence="1 2">
    <name type="scientific">Streptococcus equi subsp. equi (strain 4047)</name>
    <dbReference type="NCBI Taxonomy" id="553482"/>
    <lineage>
        <taxon>Bacteria</taxon>
        <taxon>Bacillati</taxon>
        <taxon>Bacillota</taxon>
        <taxon>Bacilli</taxon>
        <taxon>Lactobacillales</taxon>
        <taxon>Streptococcaceae</taxon>
        <taxon>Streptococcus</taxon>
    </lineage>
</organism>
<protein>
    <submittedName>
        <fullName evidence="1">Hypothetical phage protein</fullName>
    </submittedName>
</protein>
<name>C0MBX8_STRE4</name>
<evidence type="ECO:0000313" key="2">
    <source>
        <dbReference type="Proteomes" id="UP000001365"/>
    </source>
</evidence>